<proteinExistence type="predicted"/>
<keyword evidence="2" id="KW-0732">Signal</keyword>
<keyword evidence="3" id="KW-1185">Reference proteome</keyword>
<keyword evidence="1" id="KW-0812">Transmembrane</keyword>
<feature type="chain" id="PRO_5005328087" evidence="2">
    <location>
        <begin position="32"/>
        <end position="215"/>
    </location>
</feature>
<dbReference type="WBParaSite" id="TCONS_00000987.p1">
    <property type="protein sequence ID" value="TCONS_00000987.p1"/>
    <property type="gene ID" value="XLOC_000935"/>
</dbReference>
<accession>A0A0K0EII2</accession>
<dbReference type="Proteomes" id="UP000035681">
    <property type="component" value="Unplaced"/>
</dbReference>
<dbReference type="AlphaFoldDB" id="A0A0K0EII2"/>
<evidence type="ECO:0000256" key="1">
    <source>
        <dbReference type="SAM" id="Phobius"/>
    </source>
</evidence>
<keyword evidence="1" id="KW-0472">Membrane</keyword>
<reference evidence="4" key="1">
    <citation type="submission" date="2015-08" db="UniProtKB">
        <authorList>
            <consortium name="WormBaseParasite"/>
        </authorList>
    </citation>
    <scope>IDENTIFICATION</scope>
</reference>
<evidence type="ECO:0000256" key="2">
    <source>
        <dbReference type="SAM" id="SignalP"/>
    </source>
</evidence>
<feature type="signal peptide" evidence="2">
    <location>
        <begin position="1"/>
        <end position="31"/>
    </location>
</feature>
<dbReference type="WBParaSite" id="SSTP_0000928700.1">
    <property type="protein sequence ID" value="SSTP_0000928700.1"/>
    <property type="gene ID" value="SSTP_0000928700"/>
</dbReference>
<evidence type="ECO:0000313" key="3">
    <source>
        <dbReference type="Proteomes" id="UP000035681"/>
    </source>
</evidence>
<protein>
    <submittedName>
        <fullName evidence="4 5">Uncharacterized protein</fullName>
    </submittedName>
</protein>
<evidence type="ECO:0000313" key="5">
    <source>
        <dbReference type="WBParaSite" id="TCONS_00000987.p1"/>
    </source>
</evidence>
<sequence>MSGSIITMKLFSKKFIILTITFTVFVVSLNASVDCPVGPNGRKLTCAFECCPSFEGEDHGYYCCGGDDKTPLTRGFFSSQVSDQPHTDKFIMAYGNGFQIDYTLVIVGLIISVILSVLLSLFCCFLCNSCWLRRRRSGTNYNGHVQEEGFIPICCGFGIPTGTLVFSTHPPQVNPPDNIYGGSSMTSLPSSRNRVRFNNDGTPRGVLKNNQAYDY</sequence>
<organism evidence="4">
    <name type="scientific">Strongyloides stercoralis</name>
    <name type="common">Threadworm</name>
    <dbReference type="NCBI Taxonomy" id="6248"/>
    <lineage>
        <taxon>Eukaryota</taxon>
        <taxon>Metazoa</taxon>
        <taxon>Ecdysozoa</taxon>
        <taxon>Nematoda</taxon>
        <taxon>Chromadorea</taxon>
        <taxon>Rhabditida</taxon>
        <taxon>Tylenchina</taxon>
        <taxon>Panagrolaimomorpha</taxon>
        <taxon>Strongyloidoidea</taxon>
        <taxon>Strongyloididae</taxon>
        <taxon>Strongyloides</taxon>
    </lineage>
</organism>
<keyword evidence="1" id="KW-1133">Transmembrane helix</keyword>
<feature type="transmembrane region" description="Helical" evidence="1">
    <location>
        <begin position="102"/>
        <end position="127"/>
    </location>
</feature>
<evidence type="ECO:0000313" key="4">
    <source>
        <dbReference type="WBParaSite" id="SSTP_0000928700.1"/>
    </source>
</evidence>
<name>A0A0K0EII2_STRER</name>